<evidence type="ECO:0000313" key="10">
    <source>
        <dbReference type="Proteomes" id="UP001281410"/>
    </source>
</evidence>
<gene>
    <name evidence="9" type="ORF">Dsin_007356</name>
</gene>
<dbReference type="PRINTS" id="PR00382">
    <property type="entry name" value="LIPIDTRNSFER"/>
</dbReference>
<dbReference type="Proteomes" id="UP001281410">
    <property type="component" value="Unassembled WGS sequence"/>
</dbReference>
<proteinExistence type="inferred from homology"/>
<keyword evidence="3 6" id="KW-0813">Transport</keyword>
<sequence>MASSMGFKLQAAACVVLVCMLMGAPIAHAITCGQVVSAISPCINYIRGIGPLIPACCNGVRGLNEAARTTPDRQQACGCLKSNSAVISGINYSLASGLPGKCGVSIPYTISPNTDCSRVR</sequence>
<comment type="similarity">
    <text evidence="2 6">Belongs to the plant LTP family.</text>
</comment>
<dbReference type="AlphaFoldDB" id="A0AAE0B1N0"/>
<keyword evidence="5" id="KW-1015">Disulfide bond</keyword>
<dbReference type="PANTHER" id="PTHR33076">
    <property type="entry name" value="NON-SPECIFIC LIPID-TRANSFER PROTEIN 2-RELATED"/>
    <property type="match status" value="1"/>
</dbReference>
<dbReference type="InterPro" id="IPR036312">
    <property type="entry name" value="Bifun_inhib/LTP/seed_sf"/>
</dbReference>
<feature type="domain" description="Bifunctional inhibitor/plant lipid transfer protein/seed storage helical" evidence="8">
    <location>
        <begin position="32"/>
        <end position="116"/>
    </location>
</feature>
<evidence type="ECO:0000256" key="4">
    <source>
        <dbReference type="ARBA" id="ARBA00023121"/>
    </source>
</evidence>
<dbReference type="InterPro" id="IPR000528">
    <property type="entry name" value="Plant_nsLTP"/>
</dbReference>
<dbReference type="FunFam" id="1.10.110.10:FF:000002">
    <property type="entry name" value="Non-specific lipid-transfer protein"/>
    <property type="match status" value="1"/>
</dbReference>
<dbReference type="SMART" id="SM00499">
    <property type="entry name" value="AAI"/>
    <property type="match status" value="1"/>
</dbReference>
<feature type="signal peptide" evidence="7">
    <location>
        <begin position="1"/>
        <end position="29"/>
    </location>
</feature>
<dbReference type="Gene3D" id="1.10.110.10">
    <property type="entry name" value="Plant lipid-transfer and hydrophobic proteins"/>
    <property type="match status" value="1"/>
</dbReference>
<evidence type="ECO:0000256" key="3">
    <source>
        <dbReference type="ARBA" id="ARBA00022448"/>
    </source>
</evidence>
<protein>
    <recommendedName>
        <fullName evidence="6">Non-specific lipid-transfer protein</fullName>
    </recommendedName>
</protein>
<dbReference type="InterPro" id="IPR016140">
    <property type="entry name" value="Bifunc_inhib/LTP/seed_store"/>
</dbReference>
<organism evidence="9 10">
    <name type="scientific">Dipteronia sinensis</name>
    <dbReference type="NCBI Taxonomy" id="43782"/>
    <lineage>
        <taxon>Eukaryota</taxon>
        <taxon>Viridiplantae</taxon>
        <taxon>Streptophyta</taxon>
        <taxon>Embryophyta</taxon>
        <taxon>Tracheophyta</taxon>
        <taxon>Spermatophyta</taxon>
        <taxon>Magnoliopsida</taxon>
        <taxon>eudicotyledons</taxon>
        <taxon>Gunneridae</taxon>
        <taxon>Pentapetalae</taxon>
        <taxon>rosids</taxon>
        <taxon>malvids</taxon>
        <taxon>Sapindales</taxon>
        <taxon>Sapindaceae</taxon>
        <taxon>Hippocastanoideae</taxon>
        <taxon>Acereae</taxon>
        <taxon>Dipteronia</taxon>
    </lineage>
</organism>
<dbReference type="GO" id="GO:0008289">
    <property type="term" value="F:lipid binding"/>
    <property type="evidence" value="ECO:0007669"/>
    <property type="project" value="UniProtKB-KW"/>
</dbReference>
<dbReference type="EMBL" id="JANJYJ010000002">
    <property type="protein sequence ID" value="KAK3227494.1"/>
    <property type="molecule type" value="Genomic_DNA"/>
</dbReference>
<dbReference type="GO" id="GO:0006869">
    <property type="term" value="P:lipid transport"/>
    <property type="evidence" value="ECO:0007669"/>
    <property type="project" value="InterPro"/>
</dbReference>
<accession>A0AAE0B1N0</accession>
<feature type="chain" id="PRO_5042073896" description="Non-specific lipid-transfer protein" evidence="7">
    <location>
        <begin position="30"/>
        <end position="120"/>
    </location>
</feature>
<evidence type="ECO:0000256" key="2">
    <source>
        <dbReference type="ARBA" id="ARBA00009748"/>
    </source>
</evidence>
<dbReference type="CDD" id="cd01960">
    <property type="entry name" value="nsLTP1"/>
    <property type="match status" value="1"/>
</dbReference>
<evidence type="ECO:0000256" key="7">
    <source>
        <dbReference type="SAM" id="SignalP"/>
    </source>
</evidence>
<keyword evidence="7" id="KW-0732">Signal</keyword>
<comment type="caution">
    <text evidence="9">The sequence shown here is derived from an EMBL/GenBank/DDBJ whole genome shotgun (WGS) entry which is preliminary data.</text>
</comment>
<dbReference type="Pfam" id="PF00234">
    <property type="entry name" value="Tryp_alpha_amyl"/>
    <property type="match status" value="1"/>
</dbReference>
<evidence type="ECO:0000256" key="1">
    <source>
        <dbReference type="ARBA" id="ARBA00003211"/>
    </source>
</evidence>
<keyword evidence="4 6" id="KW-0446">Lipid-binding</keyword>
<evidence type="ECO:0000256" key="5">
    <source>
        <dbReference type="ARBA" id="ARBA00023157"/>
    </source>
</evidence>
<evidence type="ECO:0000256" key="6">
    <source>
        <dbReference type="RuleBase" id="RU000628"/>
    </source>
</evidence>
<reference evidence="9" key="1">
    <citation type="journal article" date="2023" name="Plant J.">
        <title>Genome sequences and population genomics provide insights into the demographic history, inbreeding, and mutation load of two 'living fossil' tree species of Dipteronia.</title>
        <authorList>
            <person name="Feng Y."/>
            <person name="Comes H.P."/>
            <person name="Chen J."/>
            <person name="Zhu S."/>
            <person name="Lu R."/>
            <person name="Zhang X."/>
            <person name="Li P."/>
            <person name="Qiu J."/>
            <person name="Olsen K.M."/>
            <person name="Qiu Y."/>
        </authorList>
    </citation>
    <scope>NUCLEOTIDE SEQUENCE</scope>
    <source>
        <tissue evidence="9">Leaf</tissue>
    </source>
</reference>
<dbReference type="SUPFAM" id="SSF47699">
    <property type="entry name" value="Bifunctional inhibitor/lipid-transfer protein/seed storage 2S albumin"/>
    <property type="match status" value="1"/>
</dbReference>
<dbReference type="PROSITE" id="PS00597">
    <property type="entry name" value="PLANT_LTP"/>
    <property type="match status" value="1"/>
</dbReference>
<evidence type="ECO:0000259" key="8">
    <source>
        <dbReference type="SMART" id="SM00499"/>
    </source>
</evidence>
<keyword evidence="10" id="KW-1185">Reference proteome</keyword>
<name>A0AAE0B1N0_9ROSI</name>
<evidence type="ECO:0000313" key="9">
    <source>
        <dbReference type="EMBL" id="KAK3227494.1"/>
    </source>
</evidence>
<comment type="function">
    <text evidence="1 6">Plant non-specific lipid-transfer proteins transfer phospholipids as well as galactolipids across membranes. May play a role in wax or cutin deposition in the cell walls of expanding epidermal cells and certain secretory tissues.</text>
</comment>